<dbReference type="AlphaFoldDB" id="A0A6J7NII1"/>
<dbReference type="EMBL" id="CAFBOS010000045">
    <property type="protein sequence ID" value="CAB4990542.1"/>
    <property type="molecule type" value="Genomic_DNA"/>
</dbReference>
<evidence type="ECO:0000313" key="1">
    <source>
        <dbReference type="EMBL" id="CAB4990542.1"/>
    </source>
</evidence>
<accession>A0A6J7NII1</accession>
<name>A0A6J7NII1_9ZZZZ</name>
<organism evidence="1">
    <name type="scientific">freshwater metagenome</name>
    <dbReference type="NCBI Taxonomy" id="449393"/>
    <lineage>
        <taxon>unclassified sequences</taxon>
        <taxon>metagenomes</taxon>
        <taxon>ecological metagenomes</taxon>
    </lineage>
</organism>
<protein>
    <submittedName>
        <fullName evidence="1">Unannotated protein</fullName>
    </submittedName>
</protein>
<sequence length="47" mass="5048">MPATRGSIHAEVVELHEYGVGGVNVVSEAAFDQVVVEAPWVALTRKQ</sequence>
<reference evidence="1" key="1">
    <citation type="submission" date="2020-05" db="EMBL/GenBank/DDBJ databases">
        <authorList>
            <person name="Chiriac C."/>
            <person name="Salcher M."/>
            <person name="Ghai R."/>
            <person name="Kavagutti S V."/>
        </authorList>
    </citation>
    <scope>NUCLEOTIDE SEQUENCE</scope>
</reference>
<proteinExistence type="predicted"/>
<gene>
    <name evidence="1" type="ORF">UFOPK3967_00976</name>
</gene>